<evidence type="ECO:0000256" key="1">
    <source>
        <dbReference type="ARBA" id="ARBA00022679"/>
    </source>
</evidence>
<dbReference type="InterPro" id="IPR023606">
    <property type="entry name" value="CoA-Trfase_III_dom_1_sf"/>
</dbReference>
<keyword evidence="1 2" id="KW-0808">Transferase</keyword>
<dbReference type="Proteomes" id="UP000001027">
    <property type="component" value="Chromosome"/>
</dbReference>
<dbReference type="eggNOG" id="COG1804">
    <property type="taxonomic scope" value="Bacteria"/>
</dbReference>
<gene>
    <name evidence="2" type="ordered locus">BB2346</name>
</gene>
<dbReference type="RefSeq" id="WP_003812332.1">
    <property type="nucleotide sequence ID" value="NC_002927.3"/>
</dbReference>
<dbReference type="PANTHER" id="PTHR48207">
    <property type="entry name" value="SUCCINATE--HYDROXYMETHYLGLUTARATE COA-TRANSFERASE"/>
    <property type="match status" value="1"/>
</dbReference>
<name>A0A0H3LN61_BORBR</name>
<organism evidence="2 3">
    <name type="scientific">Bordetella bronchiseptica (strain ATCC BAA-588 / NCTC 13252 / RB50)</name>
    <name type="common">Alcaligenes bronchisepticus</name>
    <dbReference type="NCBI Taxonomy" id="257310"/>
    <lineage>
        <taxon>Bacteria</taxon>
        <taxon>Pseudomonadati</taxon>
        <taxon>Pseudomonadota</taxon>
        <taxon>Betaproteobacteria</taxon>
        <taxon>Burkholderiales</taxon>
        <taxon>Alcaligenaceae</taxon>
        <taxon>Bordetella</taxon>
    </lineage>
</organism>
<dbReference type="PANTHER" id="PTHR48207:SF4">
    <property type="entry name" value="BLL6097 PROTEIN"/>
    <property type="match status" value="1"/>
</dbReference>
<dbReference type="AlphaFoldDB" id="A0A0H3LN61"/>
<evidence type="ECO:0000313" key="3">
    <source>
        <dbReference type="Proteomes" id="UP000001027"/>
    </source>
</evidence>
<dbReference type="Pfam" id="PF02515">
    <property type="entry name" value="CoA_transf_3"/>
    <property type="match status" value="1"/>
</dbReference>
<dbReference type="GO" id="GO:0008410">
    <property type="term" value="F:CoA-transferase activity"/>
    <property type="evidence" value="ECO:0007669"/>
    <property type="project" value="TreeGrafter"/>
</dbReference>
<dbReference type="Gene3D" id="3.40.50.10540">
    <property type="entry name" value="Crotonobetainyl-coa:carnitine coa-transferase, domain 1"/>
    <property type="match status" value="1"/>
</dbReference>
<dbReference type="InterPro" id="IPR003673">
    <property type="entry name" value="CoA-Trfase_fam_III"/>
</dbReference>
<accession>A0A0H3LN61</accession>
<reference evidence="2 3" key="1">
    <citation type="journal article" date="2003" name="Nat. Genet.">
        <title>Comparative analysis of the genome sequences of Bordetella pertussis, Bordetella parapertussis and Bordetella bronchiseptica.</title>
        <authorList>
            <person name="Parkhill J."/>
            <person name="Sebaihia M."/>
            <person name="Preston A."/>
            <person name="Murphy L.D."/>
            <person name="Thomson N.R."/>
            <person name="Harris D.E."/>
            <person name="Holden M.T.G."/>
            <person name="Churcher C.M."/>
            <person name="Bentley S.D."/>
            <person name="Mungall K.L."/>
            <person name="Cerdeno-Tarraga A.-M."/>
            <person name="Temple L."/>
            <person name="James K.D."/>
            <person name="Harris B."/>
            <person name="Quail M.A."/>
            <person name="Achtman M."/>
            <person name="Atkin R."/>
            <person name="Baker S."/>
            <person name="Basham D."/>
            <person name="Bason N."/>
            <person name="Cherevach I."/>
            <person name="Chillingworth T."/>
            <person name="Collins M."/>
            <person name="Cronin A."/>
            <person name="Davis P."/>
            <person name="Doggett J."/>
            <person name="Feltwell T."/>
            <person name="Goble A."/>
            <person name="Hamlin N."/>
            <person name="Hauser H."/>
            <person name="Holroyd S."/>
            <person name="Jagels K."/>
            <person name="Leather S."/>
            <person name="Moule S."/>
            <person name="Norberczak H."/>
            <person name="O'Neil S."/>
            <person name="Ormond D."/>
            <person name="Price C."/>
            <person name="Rabbinowitsch E."/>
            <person name="Rutter S."/>
            <person name="Sanders M."/>
            <person name="Saunders D."/>
            <person name="Seeger K."/>
            <person name="Sharp S."/>
            <person name="Simmonds M."/>
            <person name="Skelton J."/>
            <person name="Squares R."/>
            <person name="Squares S."/>
            <person name="Stevens K."/>
            <person name="Unwin L."/>
            <person name="Whitehead S."/>
            <person name="Barrell B.G."/>
            <person name="Maskell D.J."/>
        </authorList>
    </citation>
    <scope>NUCLEOTIDE SEQUENCE [LARGE SCALE GENOMIC DNA]</scope>
    <source>
        <strain evidence="2 3">ATCC BAA-588 / NCTC 13252 / RB50</strain>
    </source>
</reference>
<dbReference type="InterPro" id="IPR044855">
    <property type="entry name" value="CoA-Trfase_III_dom3_sf"/>
</dbReference>
<proteinExistence type="predicted"/>
<protein>
    <submittedName>
        <fullName evidence="2">Acyl-CoA transferases/carnitine dehydratase</fullName>
    </submittedName>
</protein>
<dbReference type="HOGENOM" id="CLU_033975_0_0_4"/>
<dbReference type="GeneID" id="56478466"/>
<evidence type="ECO:0000313" key="2">
    <source>
        <dbReference type="EMBL" id="CAE32841.1"/>
    </source>
</evidence>
<sequence length="417" mass="45720">MSKGPLQGIRVLDFTRFLAGPYATMLMADLGADVVKIEEPGGDHTRTSGPYLDAATKDQDIGGFFNSLNRSKHGICIDLKSPGGRDLVLRMVKDVDVVVENFRGGVMEKYGLDYETLSRINPRLVYASVRGFGDRRTLGTHYPERPTVDLLVQAVSGIMGITGSADGQVYKIGPGVGDIFPGTMCLVGILAALQWRERSGEGQYVDTSMYDCMLSLCERMLYQHSYTGEIPGPMGNAHPFSAPYTMYPAADGNFVVAAPNDKFWRRIATAIGQPELGADPRFATRAARREHRGEIDDIMRAWSSVRKRDDVMAALLGHDVLAAPVNNAADIFADPEVRKRRMLVDIDPYPHAPRKVQVAGTPLKFTKTETQPQRRAPLVGEHTHDVLTRMFGLSAAEVAALERDAIVSRREPESAGA</sequence>
<dbReference type="Gene3D" id="3.30.1540.10">
    <property type="entry name" value="formyl-coa transferase, domain 3"/>
    <property type="match status" value="1"/>
</dbReference>
<dbReference type="EMBL" id="BX640444">
    <property type="protein sequence ID" value="CAE32841.1"/>
    <property type="molecule type" value="Genomic_DNA"/>
</dbReference>
<dbReference type="InterPro" id="IPR050483">
    <property type="entry name" value="CoA-transferase_III_domain"/>
</dbReference>
<dbReference type="KEGG" id="bbr:BB2346"/>
<dbReference type="SUPFAM" id="SSF89796">
    <property type="entry name" value="CoA-transferase family III (CaiB/BaiF)"/>
    <property type="match status" value="1"/>
</dbReference>